<dbReference type="EMBL" id="BLAY01000139">
    <property type="protein sequence ID" value="GET41887.1"/>
    <property type="molecule type" value="Genomic_DNA"/>
</dbReference>
<dbReference type="CDD" id="cd06223">
    <property type="entry name" value="PRTases_typeI"/>
    <property type="match status" value="1"/>
</dbReference>
<proteinExistence type="predicted"/>
<keyword evidence="5" id="KW-1185">Reference proteome</keyword>
<reference evidence="4" key="1">
    <citation type="submission" date="2019-10" db="EMBL/GenBank/DDBJ databases">
        <title>Draft genome sequece of Microseira wollei NIES-4236.</title>
        <authorList>
            <person name="Yamaguchi H."/>
            <person name="Suzuki S."/>
            <person name="Kawachi M."/>
        </authorList>
    </citation>
    <scope>NUCLEOTIDE SEQUENCE</scope>
    <source>
        <strain evidence="4">NIES-4236</strain>
    </source>
</reference>
<dbReference type="SUPFAM" id="SSF53271">
    <property type="entry name" value="PRTase-like"/>
    <property type="match status" value="1"/>
</dbReference>
<protein>
    <submittedName>
        <fullName evidence="4">Phosphoribosyltransferase</fullName>
    </submittedName>
</protein>
<dbReference type="Pfam" id="PF00156">
    <property type="entry name" value="Pribosyltran"/>
    <property type="match status" value="1"/>
</dbReference>
<dbReference type="InterPro" id="IPR000836">
    <property type="entry name" value="PRTase_dom"/>
</dbReference>
<dbReference type="RefSeq" id="WP_226588591.1">
    <property type="nucleotide sequence ID" value="NZ_BLAY01000139.1"/>
</dbReference>
<evidence type="ECO:0000313" key="4">
    <source>
        <dbReference type="EMBL" id="GET41887.1"/>
    </source>
</evidence>
<evidence type="ECO:0000313" key="5">
    <source>
        <dbReference type="Proteomes" id="UP001050975"/>
    </source>
</evidence>
<dbReference type="Gene3D" id="3.40.50.2020">
    <property type="match status" value="1"/>
</dbReference>
<dbReference type="Proteomes" id="UP001050975">
    <property type="component" value="Unassembled WGS sequence"/>
</dbReference>
<keyword evidence="2" id="KW-0808">Transferase</keyword>
<dbReference type="GO" id="GO:0016757">
    <property type="term" value="F:glycosyltransferase activity"/>
    <property type="evidence" value="ECO:0007669"/>
    <property type="project" value="UniProtKB-KW"/>
</dbReference>
<gene>
    <name evidence="4" type="ORF">MiSe_67010</name>
</gene>
<dbReference type="PANTHER" id="PTHR43363">
    <property type="entry name" value="HYPOXANTHINE PHOSPHORIBOSYLTRANSFERASE"/>
    <property type="match status" value="1"/>
</dbReference>
<feature type="domain" description="Phosphoribosyltransferase" evidence="3">
    <location>
        <begin position="7"/>
        <end position="156"/>
    </location>
</feature>
<evidence type="ECO:0000256" key="2">
    <source>
        <dbReference type="ARBA" id="ARBA00022679"/>
    </source>
</evidence>
<evidence type="ECO:0000256" key="1">
    <source>
        <dbReference type="ARBA" id="ARBA00022676"/>
    </source>
</evidence>
<name>A0AAV3XN29_9CYAN</name>
<organism evidence="4 5">
    <name type="scientific">Microseira wollei NIES-4236</name>
    <dbReference type="NCBI Taxonomy" id="2530354"/>
    <lineage>
        <taxon>Bacteria</taxon>
        <taxon>Bacillati</taxon>
        <taxon>Cyanobacteriota</taxon>
        <taxon>Cyanophyceae</taxon>
        <taxon>Oscillatoriophycideae</taxon>
        <taxon>Aerosakkonematales</taxon>
        <taxon>Aerosakkonemataceae</taxon>
        <taxon>Microseira</taxon>
    </lineage>
</organism>
<accession>A0AAV3XN29</accession>
<evidence type="ECO:0000259" key="3">
    <source>
        <dbReference type="Pfam" id="PF00156"/>
    </source>
</evidence>
<dbReference type="AlphaFoldDB" id="A0AAV3XN29"/>
<comment type="caution">
    <text evidence="4">The sequence shown here is derived from an EMBL/GenBank/DDBJ whole genome shotgun (WGS) entry which is preliminary data.</text>
</comment>
<sequence>MHDLYVSWSDYHALIERLAVQIYQSRWEFNQIVCLARGGLQVGDIFSRLYKQPLAILAASSYEGKGDRVRGNLTFSHTLTMTTPHLGSRILLVDDLVDSGNTLQQTVIWLKKYHGADVKEVKTAVIWYKACSIVKPDYYADYLPDNPWIHQPFERYELLTPAELAKSHEELLVSHAKKQ</sequence>
<dbReference type="PANTHER" id="PTHR43363:SF1">
    <property type="entry name" value="HYPOXANTHINE-GUANINE PHOSPHORIBOSYLTRANSFERASE"/>
    <property type="match status" value="1"/>
</dbReference>
<keyword evidence="1 4" id="KW-0328">Glycosyltransferase</keyword>
<dbReference type="InterPro" id="IPR029057">
    <property type="entry name" value="PRTase-like"/>
</dbReference>